<dbReference type="InterPro" id="IPR013321">
    <property type="entry name" value="Arc_rbn_hlx_hlx"/>
</dbReference>
<dbReference type="GO" id="GO:0043565">
    <property type="term" value="F:sequence-specific DNA binding"/>
    <property type="evidence" value="ECO:0007669"/>
    <property type="project" value="UniProtKB-ARBA"/>
</dbReference>
<dbReference type="InterPro" id="IPR010985">
    <property type="entry name" value="Ribbon_hlx_hlx"/>
</dbReference>
<dbReference type="AlphaFoldDB" id="A0AAP9LFI6"/>
<feature type="domain" description="Arc-like DNA binding" evidence="1">
    <location>
        <begin position="2"/>
        <end position="45"/>
    </location>
</feature>
<accession>A0AAP9LFI6</accession>
<dbReference type="Pfam" id="PF03869">
    <property type="entry name" value="Arc"/>
    <property type="match status" value="1"/>
</dbReference>
<protein>
    <submittedName>
        <fullName evidence="2">Arc family DNA-binding protein</fullName>
    </submittedName>
</protein>
<dbReference type="Gene3D" id="1.10.1220.10">
    <property type="entry name" value="Met repressor-like"/>
    <property type="match status" value="1"/>
</dbReference>
<dbReference type="InterPro" id="IPR005569">
    <property type="entry name" value="Arc_DNA-bd_dom"/>
</dbReference>
<evidence type="ECO:0000313" key="2">
    <source>
        <dbReference type="EMBL" id="QHQ26549.1"/>
    </source>
</evidence>
<evidence type="ECO:0000259" key="1">
    <source>
        <dbReference type="Pfam" id="PF03869"/>
    </source>
</evidence>
<dbReference type="RefSeq" id="WP_161547132.1">
    <property type="nucleotide sequence ID" value="NZ_CP046377.1"/>
</dbReference>
<organism evidence="2 3">
    <name type="scientific">Pectobacterium parvum</name>
    <dbReference type="NCBI Taxonomy" id="2778550"/>
    <lineage>
        <taxon>Bacteria</taxon>
        <taxon>Pseudomonadati</taxon>
        <taxon>Pseudomonadota</taxon>
        <taxon>Gammaproteobacteria</taxon>
        <taxon>Enterobacterales</taxon>
        <taxon>Pectobacteriaceae</taxon>
        <taxon>Pectobacterium</taxon>
    </lineage>
</organism>
<reference evidence="3" key="1">
    <citation type="submission" date="2019-11" db="EMBL/GenBank/DDBJ databases">
        <authorList>
            <person name="Jee S."/>
        </authorList>
    </citation>
    <scope>NUCLEOTIDE SEQUENCE [LARGE SCALE GENOMIC DNA]</scope>
    <source>
        <strain evidence="3">PZ1</strain>
    </source>
</reference>
<evidence type="ECO:0000313" key="3">
    <source>
        <dbReference type="Proteomes" id="UP000464054"/>
    </source>
</evidence>
<name>A0AAP9LFI6_9GAMM</name>
<dbReference type="EMBL" id="CP046377">
    <property type="protein sequence ID" value="QHQ26549.1"/>
    <property type="molecule type" value="Genomic_DNA"/>
</dbReference>
<proteinExistence type="predicted"/>
<dbReference type="SUPFAM" id="SSF47598">
    <property type="entry name" value="Ribbon-helix-helix"/>
    <property type="match status" value="1"/>
</dbReference>
<sequence length="98" mass="10565">MSRTSPVFNLRMPPELKEQITALAEKNKRSINAEIVAAVELSLAVNGGTVEPTDSGLPGGFGHLLKFYKAEELEKLVNDISMAAAERAIKKLSAPSEK</sequence>
<dbReference type="GO" id="GO:0006355">
    <property type="term" value="P:regulation of DNA-templated transcription"/>
    <property type="evidence" value="ECO:0007669"/>
    <property type="project" value="InterPro"/>
</dbReference>
<dbReference type="Proteomes" id="UP000464054">
    <property type="component" value="Chromosome"/>
</dbReference>
<keyword evidence="2" id="KW-0238">DNA-binding</keyword>
<gene>
    <name evidence="2" type="ORF">GMX10_22915</name>
</gene>